<comment type="caution">
    <text evidence="1">The sequence shown here is derived from an EMBL/GenBank/DDBJ whole genome shotgun (WGS) entry which is preliminary data.</text>
</comment>
<gene>
    <name evidence="1" type="ORF">FKV24_014635</name>
</gene>
<proteinExistence type="predicted"/>
<reference evidence="1 2" key="1">
    <citation type="submission" date="2019-10" db="EMBL/GenBank/DDBJ databases">
        <title>Lysobacter alkalisoli sp. nov., isolated from saline-alkaline soil.</title>
        <authorList>
            <person name="Sun J.-Q."/>
        </authorList>
    </citation>
    <scope>NUCLEOTIDE SEQUENCE [LARGE SCALE GENOMIC DNA]</scope>
    <source>
        <strain evidence="1 2">KCTC 42381</strain>
    </source>
</reference>
<organism evidence="1 2">
    <name type="scientific">Marilutibacter maris</name>
    <dbReference type="NCBI Taxonomy" id="1605891"/>
    <lineage>
        <taxon>Bacteria</taxon>
        <taxon>Pseudomonadati</taxon>
        <taxon>Pseudomonadota</taxon>
        <taxon>Gammaproteobacteria</taxon>
        <taxon>Lysobacterales</taxon>
        <taxon>Lysobacteraceae</taxon>
        <taxon>Marilutibacter</taxon>
    </lineage>
</organism>
<dbReference type="Proteomes" id="UP000320431">
    <property type="component" value="Unassembled WGS sequence"/>
</dbReference>
<protein>
    <submittedName>
        <fullName evidence="1">Uncharacterized protein</fullName>
    </submittedName>
</protein>
<evidence type="ECO:0000313" key="1">
    <source>
        <dbReference type="EMBL" id="KAB8172520.1"/>
    </source>
</evidence>
<name>A0A5N6AX86_9GAMM</name>
<dbReference type="AlphaFoldDB" id="A0A5N6AX86"/>
<dbReference type="EMBL" id="VICD02000253">
    <property type="protein sequence ID" value="KAB8172520.1"/>
    <property type="molecule type" value="Genomic_DNA"/>
</dbReference>
<accession>A0A5N6AX86</accession>
<evidence type="ECO:0000313" key="2">
    <source>
        <dbReference type="Proteomes" id="UP000320431"/>
    </source>
</evidence>
<sequence>MTATLLSLPACPRDAPDTLNRATLLDRSQGLEISRTAARQYGYDLANYELDTFGDPVSDDRQTWHFLYRAHPQDGGYGRHFLVVVDRRSHEAEVFPGE</sequence>